<proteinExistence type="predicted"/>
<comment type="caution">
    <text evidence="2">The sequence shown here is derived from an EMBL/GenBank/DDBJ whole genome shotgun (WGS) entry which is preliminary data.</text>
</comment>
<keyword evidence="3" id="KW-1185">Reference proteome</keyword>
<reference evidence="2 3" key="1">
    <citation type="submission" date="2023-01" db="EMBL/GenBank/DDBJ databases">
        <authorList>
            <person name="Whitehead M."/>
        </authorList>
    </citation>
    <scope>NUCLEOTIDE SEQUENCE [LARGE SCALE GENOMIC DNA]</scope>
</reference>
<sequence>MEWSNENTMIFLNLYEKEGLIWNPKDPLHKNRNAVSDAWKRIKDQLSVNCSIQDLKKKKDSLMASFRPLLSHKVKDSMRTGSAANNVFKPN</sequence>
<dbReference type="PROSITE" id="PS51029">
    <property type="entry name" value="MADF"/>
    <property type="match status" value="1"/>
</dbReference>
<evidence type="ECO:0000259" key="1">
    <source>
        <dbReference type="PROSITE" id="PS51029"/>
    </source>
</evidence>
<accession>A0AAV0Y5S4</accession>
<evidence type="ECO:0000313" key="2">
    <source>
        <dbReference type="EMBL" id="CAI6375736.1"/>
    </source>
</evidence>
<evidence type="ECO:0000313" key="3">
    <source>
        <dbReference type="Proteomes" id="UP001160148"/>
    </source>
</evidence>
<dbReference type="Pfam" id="PF10545">
    <property type="entry name" value="MADF_DNA_bdg"/>
    <property type="match status" value="1"/>
</dbReference>
<feature type="domain" description="MADF" evidence="1">
    <location>
        <begin position="10"/>
        <end position="91"/>
    </location>
</feature>
<dbReference type="InterPro" id="IPR006578">
    <property type="entry name" value="MADF-dom"/>
</dbReference>
<protein>
    <recommendedName>
        <fullName evidence="1">MADF domain-containing protein</fullName>
    </recommendedName>
</protein>
<gene>
    <name evidence="2" type="ORF">MEUPH1_LOCUS29193</name>
</gene>
<name>A0AAV0Y5S4_9HEMI</name>
<dbReference type="Proteomes" id="UP001160148">
    <property type="component" value="Unassembled WGS sequence"/>
</dbReference>
<dbReference type="AlphaFoldDB" id="A0AAV0Y5S4"/>
<organism evidence="2 3">
    <name type="scientific">Macrosiphum euphorbiae</name>
    <name type="common">potato aphid</name>
    <dbReference type="NCBI Taxonomy" id="13131"/>
    <lineage>
        <taxon>Eukaryota</taxon>
        <taxon>Metazoa</taxon>
        <taxon>Ecdysozoa</taxon>
        <taxon>Arthropoda</taxon>
        <taxon>Hexapoda</taxon>
        <taxon>Insecta</taxon>
        <taxon>Pterygota</taxon>
        <taxon>Neoptera</taxon>
        <taxon>Paraneoptera</taxon>
        <taxon>Hemiptera</taxon>
        <taxon>Sternorrhyncha</taxon>
        <taxon>Aphidomorpha</taxon>
        <taxon>Aphidoidea</taxon>
        <taxon>Aphididae</taxon>
        <taxon>Macrosiphini</taxon>
        <taxon>Macrosiphum</taxon>
    </lineage>
</organism>
<dbReference type="EMBL" id="CARXXK010001361">
    <property type="protein sequence ID" value="CAI6375736.1"/>
    <property type="molecule type" value="Genomic_DNA"/>
</dbReference>